<dbReference type="GO" id="GO:0019867">
    <property type="term" value="C:outer membrane"/>
    <property type="evidence" value="ECO:0007669"/>
    <property type="project" value="TreeGrafter"/>
</dbReference>
<dbReference type="InterPro" id="IPR036505">
    <property type="entry name" value="Amidase/PGRP_sf"/>
</dbReference>
<dbReference type="PANTHER" id="PTHR30417:SF1">
    <property type="entry name" value="N-ACETYLMURAMOYL-L-ALANINE AMIDASE AMID"/>
    <property type="match status" value="1"/>
</dbReference>
<dbReference type="InterPro" id="IPR002502">
    <property type="entry name" value="Amidase_domain"/>
</dbReference>
<evidence type="ECO:0000259" key="6">
    <source>
        <dbReference type="SMART" id="SM00644"/>
    </source>
</evidence>
<dbReference type="GO" id="GO:0008745">
    <property type="term" value="F:N-acetylmuramoyl-L-alanine amidase activity"/>
    <property type="evidence" value="ECO:0007669"/>
    <property type="project" value="UniProtKB-EC"/>
</dbReference>
<dbReference type="PROSITE" id="PS51257">
    <property type="entry name" value="PROKAR_LIPOPROTEIN"/>
    <property type="match status" value="1"/>
</dbReference>
<evidence type="ECO:0000256" key="4">
    <source>
        <dbReference type="ARBA" id="ARBA00022801"/>
    </source>
</evidence>
<dbReference type="CDD" id="cd06583">
    <property type="entry name" value="PGRP"/>
    <property type="match status" value="1"/>
</dbReference>
<dbReference type="SUPFAM" id="SSF55846">
    <property type="entry name" value="N-acetylmuramoyl-L-alanine amidase-like"/>
    <property type="match status" value="1"/>
</dbReference>
<comment type="similarity">
    <text evidence="2">Belongs to the N-acetylmuramoyl-L-alanine amidase 2 family.</text>
</comment>
<protein>
    <recommendedName>
        <fullName evidence="3">N-acetylmuramoyl-L-alanine amidase</fullName>
        <ecNumber evidence="3">3.5.1.28</ecNumber>
    </recommendedName>
</protein>
<dbReference type="Pfam" id="PF01471">
    <property type="entry name" value="PG_binding_1"/>
    <property type="match status" value="1"/>
</dbReference>
<gene>
    <name evidence="7" type="primary">amiD</name>
    <name evidence="7" type="ORF">DPBNPPHM_03368</name>
</gene>
<dbReference type="GO" id="GO:0009253">
    <property type="term" value="P:peptidoglycan catabolic process"/>
    <property type="evidence" value="ECO:0007669"/>
    <property type="project" value="InterPro"/>
</dbReference>
<dbReference type="EC" id="3.5.1.28" evidence="3"/>
<dbReference type="InterPro" id="IPR036365">
    <property type="entry name" value="PGBD-like_sf"/>
</dbReference>
<dbReference type="SUPFAM" id="SSF47090">
    <property type="entry name" value="PGBD-like"/>
    <property type="match status" value="1"/>
</dbReference>
<name>A0A5S9NXC3_9GAMM</name>
<dbReference type="Pfam" id="PF01510">
    <property type="entry name" value="Amidase_2"/>
    <property type="match status" value="1"/>
</dbReference>
<dbReference type="PANTHER" id="PTHR30417">
    <property type="entry name" value="N-ACETYLMURAMOYL-L-ALANINE AMIDASE AMID"/>
    <property type="match status" value="1"/>
</dbReference>
<dbReference type="Proteomes" id="UP000434580">
    <property type="component" value="Unassembled WGS sequence"/>
</dbReference>
<evidence type="ECO:0000256" key="5">
    <source>
        <dbReference type="ARBA" id="ARBA00023316"/>
    </source>
</evidence>
<feature type="domain" description="N-acetylmuramoyl-L-alanine amidase" evidence="6">
    <location>
        <begin position="23"/>
        <end position="197"/>
    </location>
</feature>
<proteinExistence type="inferred from homology"/>
<evidence type="ECO:0000256" key="1">
    <source>
        <dbReference type="ARBA" id="ARBA00001561"/>
    </source>
</evidence>
<dbReference type="FunFam" id="3.40.80.10:FF:000003">
    <property type="entry name" value="N-acetylmuramoyl-L-alanine amidase"/>
    <property type="match status" value="1"/>
</dbReference>
<dbReference type="InterPro" id="IPR036366">
    <property type="entry name" value="PGBDSf"/>
</dbReference>
<dbReference type="Gene3D" id="1.10.101.10">
    <property type="entry name" value="PGBD-like superfamily/PGBD"/>
    <property type="match status" value="1"/>
</dbReference>
<dbReference type="GO" id="GO:0009254">
    <property type="term" value="P:peptidoglycan turnover"/>
    <property type="evidence" value="ECO:0007669"/>
    <property type="project" value="TreeGrafter"/>
</dbReference>
<dbReference type="InterPro" id="IPR002477">
    <property type="entry name" value="Peptidoglycan-bd-like"/>
</dbReference>
<dbReference type="EMBL" id="CACSII010000004">
    <property type="protein sequence ID" value="CAA0096027.1"/>
    <property type="molecule type" value="Genomic_DNA"/>
</dbReference>
<dbReference type="OrthoDB" id="9794842at2"/>
<evidence type="ECO:0000256" key="3">
    <source>
        <dbReference type="ARBA" id="ARBA00011901"/>
    </source>
</evidence>
<evidence type="ECO:0000256" key="2">
    <source>
        <dbReference type="ARBA" id="ARBA00007553"/>
    </source>
</evidence>
<keyword evidence="5" id="KW-0961">Cell wall biogenesis/degradation</keyword>
<reference evidence="7 8" key="1">
    <citation type="submission" date="2019-11" db="EMBL/GenBank/DDBJ databases">
        <authorList>
            <person name="Holert J."/>
        </authorList>
    </citation>
    <scope>NUCLEOTIDE SEQUENCE [LARGE SCALE GENOMIC DNA]</scope>
    <source>
        <strain evidence="7">BC5_2</strain>
    </source>
</reference>
<comment type="catalytic activity">
    <reaction evidence="1">
        <text>Hydrolyzes the link between N-acetylmuramoyl residues and L-amino acid residues in certain cell-wall glycopeptides.</text>
        <dbReference type="EC" id="3.5.1.28"/>
    </reaction>
</comment>
<dbReference type="InterPro" id="IPR051206">
    <property type="entry name" value="NAMLAA_amidase_2"/>
</dbReference>
<evidence type="ECO:0000313" key="8">
    <source>
        <dbReference type="Proteomes" id="UP000434580"/>
    </source>
</evidence>
<keyword evidence="4 7" id="KW-0378">Hydrolase</keyword>
<dbReference type="Gene3D" id="3.40.80.10">
    <property type="entry name" value="Peptidoglycan recognition protein-like"/>
    <property type="match status" value="1"/>
</dbReference>
<sequence>MMRSIGASLLVMLLSSCGGLDVNHEYSSDQYDQRIRYIVIHTSQTDFDTSLQMLTDAKYPVSSHYLIPSRDDPDYADRKMQVYQLVPDQYRAWHAGISAWQGRNNINDQSIGIELVYQPHCRSTLSIAETIVWNPSVVDSLINKLQKPVCLYPDFDPAQIQALVELIRELQARYPQVTPTHVVGHSDIAPDRKIDPGPRFPWQRLYHEGIGAWYNADSALCFREIFTSHSLNAEVIQQALSDYGYPIDITGEYDLQTAQVVTAFQQHFRPWLVDGRVDAESAGILFALLKKYRPSRLGVVGTIAPLCRTSENLPSVPLENIDRLRPTNDTPRRILE</sequence>
<dbReference type="AlphaFoldDB" id="A0A5S9NXC3"/>
<evidence type="ECO:0000313" key="7">
    <source>
        <dbReference type="EMBL" id="CAA0096027.1"/>
    </source>
</evidence>
<accession>A0A5S9NXC3</accession>
<organism evidence="7 8">
    <name type="scientific">BD1-7 clade bacterium</name>
    <dbReference type="NCBI Taxonomy" id="2029982"/>
    <lineage>
        <taxon>Bacteria</taxon>
        <taxon>Pseudomonadati</taxon>
        <taxon>Pseudomonadota</taxon>
        <taxon>Gammaproteobacteria</taxon>
        <taxon>Cellvibrionales</taxon>
        <taxon>Spongiibacteraceae</taxon>
        <taxon>BD1-7 clade</taxon>
    </lineage>
</organism>
<dbReference type="GO" id="GO:0071555">
    <property type="term" value="P:cell wall organization"/>
    <property type="evidence" value="ECO:0007669"/>
    <property type="project" value="UniProtKB-KW"/>
</dbReference>
<dbReference type="SMART" id="SM00644">
    <property type="entry name" value="Ami_2"/>
    <property type="match status" value="1"/>
</dbReference>